<dbReference type="Proteomes" id="UP001209570">
    <property type="component" value="Unassembled WGS sequence"/>
</dbReference>
<protein>
    <recommendedName>
        <fullName evidence="4">DUF4360 domain-containing protein</fullName>
    </recommendedName>
</protein>
<evidence type="ECO:0008006" key="4">
    <source>
        <dbReference type="Google" id="ProtNLM"/>
    </source>
</evidence>
<dbReference type="PANTHER" id="PTHR38847">
    <property type="match status" value="1"/>
</dbReference>
<proteinExistence type="predicted"/>
<feature type="signal peptide" evidence="1">
    <location>
        <begin position="1"/>
        <end position="21"/>
    </location>
</feature>
<name>A0AAD5M0A0_PYTIN</name>
<organism evidence="2 3">
    <name type="scientific">Pythium insidiosum</name>
    <name type="common">Pythiosis disease agent</name>
    <dbReference type="NCBI Taxonomy" id="114742"/>
    <lineage>
        <taxon>Eukaryota</taxon>
        <taxon>Sar</taxon>
        <taxon>Stramenopiles</taxon>
        <taxon>Oomycota</taxon>
        <taxon>Peronosporomycetes</taxon>
        <taxon>Pythiales</taxon>
        <taxon>Pythiaceae</taxon>
        <taxon>Pythium</taxon>
    </lineage>
</organism>
<evidence type="ECO:0000313" key="2">
    <source>
        <dbReference type="EMBL" id="KAJ0399698.1"/>
    </source>
</evidence>
<keyword evidence="1" id="KW-0732">Signal</keyword>
<dbReference type="EMBL" id="JAKCXM010000174">
    <property type="protein sequence ID" value="KAJ0399698.1"/>
    <property type="molecule type" value="Genomic_DNA"/>
</dbReference>
<feature type="chain" id="PRO_5042267681" description="DUF4360 domain-containing protein" evidence="1">
    <location>
        <begin position="22"/>
        <end position="208"/>
    </location>
</feature>
<evidence type="ECO:0000256" key="1">
    <source>
        <dbReference type="SAM" id="SignalP"/>
    </source>
</evidence>
<evidence type="ECO:0000313" key="3">
    <source>
        <dbReference type="Proteomes" id="UP001209570"/>
    </source>
</evidence>
<accession>A0AAD5M0A0</accession>
<keyword evidence="3" id="KW-1185">Reference proteome</keyword>
<reference evidence="2" key="1">
    <citation type="submission" date="2021-12" db="EMBL/GenBank/DDBJ databases">
        <title>Prjna785345.</title>
        <authorList>
            <person name="Rujirawat T."/>
            <person name="Krajaejun T."/>
        </authorList>
    </citation>
    <scope>NUCLEOTIDE SEQUENCE</scope>
    <source>
        <strain evidence="2">Pi057C3</strain>
    </source>
</reference>
<sequence length="208" mass="22523">MALLQTIFATLLAASATLSAAQPTADLPFKLGTPTFFGSGCPADSVVVVPSTDGQTVSVLFSQYQAATKDDQVRERKTCNLAVPVDIKPGISIGVFKVDYRGNVFVPNQKDYRAQFDAEYFFANARGPTVKQVYQRGTSKDLYISNDIGVGAVVWSPCGASTNFRINTALTAQKPAGQRGENVQISMDSIDATVERGFRYYIVTRKCP</sequence>
<dbReference type="InterPro" id="IPR025649">
    <property type="entry name" value="DUF4360"/>
</dbReference>
<dbReference type="AlphaFoldDB" id="A0AAD5M0A0"/>
<comment type="caution">
    <text evidence="2">The sequence shown here is derived from an EMBL/GenBank/DDBJ whole genome shotgun (WGS) entry which is preliminary data.</text>
</comment>
<gene>
    <name evidence="2" type="ORF">P43SY_003703</name>
</gene>
<dbReference type="PANTHER" id="PTHR38847:SF1">
    <property type="entry name" value="PSEUDOURIDINE SYNTHASE RSUA_RLUA-LIKE DOMAIN-CONTAINING PROTEIN"/>
    <property type="match status" value="1"/>
</dbReference>
<dbReference type="Pfam" id="PF14273">
    <property type="entry name" value="DUF4360"/>
    <property type="match status" value="1"/>
</dbReference>